<dbReference type="RefSeq" id="WP_012632488.1">
    <property type="nucleotide sequence ID" value="NC_011891.1"/>
</dbReference>
<name>B8JFQ8_ANAD2</name>
<reference evidence="1" key="1">
    <citation type="submission" date="2009-01" db="EMBL/GenBank/DDBJ databases">
        <title>Complete sequence of Anaeromyxobacter dehalogenans 2CP-1.</title>
        <authorList>
            <consortium name="US DOE Joint Genome Institute"/>
            <person name="Lucas S."/>
            <person name="Copeland A."/>
            <person name="Lapidus A."/>
            <person name="Glavina del Rio T."/>
            <person name="Dalin E."/>
            <person name="Tice H."/>
            <person name="Bruce D."/>
            <person name="Goodwin L."/>
            <person name="Pitluck S."/>
            <person name="Saunders E."/>
            <person name="Brettin T."/>
            <person name="Detter J.C."/>
            <person name="Han C."/>
            <person name="Larimer F."/>
            <person name="Land M."/>
            <person name="Hauser L."/>
            <person name="Kyrpides N."/>
            <person name="Ovchinnikova G."/>
            <person name="Beliaev A.S."/>
            <person name="Richardson P."/>
        </authorList>
    </citation>
    <scope>NUCLEOTIDE SEQUENCE</scope>
    <source>
        <strain evidence="1">2CP-1</strain>
    </source>
</reference>
<evidence type="ECO:0000313" key="1">
    <source>
        <dbReference type="EMBL" id="ACL64496.1"/>
    </source>
</evidence>
<evidence type="ECO:0000313" key="2">
    <source>
        <dbReference type="Proteomes" id="UP000007089"/>
    </source>
</evidence>
<dbReference type="AlphaFoldDB" id="B8JFQ8"/>
<keyword evidence="2" id="KW-1185">Reference proteome</keyword>
<accession>B8JFQ8</accession>
<organism evidence="1 2">
    <name type="scientific">Anaeromyxobacter dehalogenans (strain ATCC BAA-258 / DSM 21875 / 2CP-1)</name>
    <dbReference type="NCBI Taxonomy" id="455488"/>
    <lineage>
        <taxon>Bacteria</taxon>
        <taxon>Pseudomonadati</taxon>
        <taxon>Myxococcota</taxon>
        <taxon>Myxococcia</taxon>
        <taxon>Myxococcales</taxon>
        <taxon>Cystobacterineae</taxon>
        <taxon>Anaeromyxobacteraceae</taxon>
        <taxon>Anaeromyxobacter</taxon>
    </lineage>
</organism>
<protein>
    <submittedName>
        <fullName evidence="1">Uncharacterized protein</fullName>
    </submittedName>
</protein>
<dbReference type="HOGENOM" id="CLU_1238086_0_0_7"/>
<dbReference type="Proteomes" id="UP000007089">
    <property type="component" value="Chromosome"/>
</dbReference>
<dbReference type="EMBL" id="CP001359">
    <property type="protein sequence ID" value="ACL64496.1"/>
    <property type="molecule type" value="Genomic_DNA"/>
</dbReference>
<gene>
    <name evidence="1" type="ordered locus">A2cp1_1151</name>
</gene>
<sequence>MSLDYSIASIMTRLTDWSGFPKYQLERRVDIFLTPFLESFVTDELKRPAVLVAPEFPLLSDLREKGARASRQELSGRTVNADYLLHLPGDAPRWLFLELKTDAGSFDAEQADLYAIAKNRGMRELIEDLGLVFERTEKRHKRKYEKLRSAIAALAGTDEEPIVIAYLAPSVLRTEAEKAVDHFFSLESFAEQDFARIPPEHRGLWPYVRDLLRSIRTPQSTAR</sequence>
<dbReference type="KEGG" id="acp:A2cp1_1151"/>
<proteinExistence type="predicted"/>